<organism evidence="11 12">
    <name type="scientific">Lentilactobacillus farraginis DSM 18382 = JCM 14108</name>
    <dbReference type="NCBI Taxonomy" id="1423743"/>
    <lineage>
        <taxon>Bacteria</taxon>
        <taxon>Bacillati</taxon>
        <taxon>Bacillota</taxon>
        <taxon>Bacilli</taxon>
        <taxon>Lactobacillales</taxon>
        <taxon>Lactobacillaceae</taxon>
        <taxon>Lentilactobacillus</taxon>
    </lineage>
</organism>
<evidence type="ECO:0000313" key="11">
    <source>
        <dbReference type="EMBL" id="KRM10762.1"/>
    </source>
</evidence>
<evidence type="ECO:0000256" key="3">
    <source>
        <dbReference type="ARBA" id="ARBA00023015"/>
    </source>
</evidence>
<protein>
    <submittedName>
        <fullName evidence="11">Response regulator</fullName>
    </submittedName>
</protein>
<name>A0A0R1VZ02_9LACO</name>
<evidence type="ECO:0000259" key="9">
    <source>
        <dbReference type="PROSITE" id="PS50110"/>
    </source>
</evidence>
<dbReference type="GO" id="GO:0000976">
    <property type="term" value="F:transcription cis-regulatory region binding"/>
    <property type="evidence" value="ECO:0007669"/>
    <property type="project" value="TreeGrafter"/>
</dbReference>
<dbReference type="InterPro" id="IPR016032">
    <property type="entry name" value="Sig_transdc_resp-reg_C-effctor"/>
</dbReference>
<accession>A0A0R1VZ02</accession>
<dbReference type="SMART" id="SM00862">
    <property type="entry name" value="Trans_reg_C"/>
    <property type="match status" value="1"/>
</dbReference>
<sequence length="242" mass="27426">MKKVLVVDDEPAIVTLLEYNLKQANFDVQSATNGADALSMIESNHYDIVLLDLMLPEMSGEEVLKRIRMDRNDTPVIVLTAKDTEFDKVFGLEMGADDYVPKPFSPREVIARINAVLRRYEKNDTPNQTAPVPGKNGDIETTGPFTIDHKQYKVSVSGRNLKLTPKEFELMQYLVGHENQVLSRDQLLQGVWGFDYSGQSRMVDIQIAHLREKIEPDPKTPKYLKTIRGFGYEFSTGDDDAE</sequence>
<dbReference type="RefSeq" id="WP_053358850.1">
    <property type="nucleotide sequence ID" value="NZ_AZFY01000029.1"/>
</dbReference>
<proteinExistence type="predicted"/>
<reference evidence="11 12" key="1">
    <citation type="journal article" date="2015" name="Genome Announc.">
        <title>Expanding the biotechnology potential of lactobacilli through comparative genomics of 213 strains and associated genera.</title>
        <authorList>
            <person name="Sun Z."/>
            <person name="Harris H.M."/>
            <person name="McCann A."/>
            <person name="Guo C."/>
            <person name="Argimon S."/>
            <person name="Zhang W."/>
            <person name="Yang X."/>
            <person name="Jeffery I.B."/>
            <person name="Cooney J.C."/>
            <person name="Kagawa T.F."/>
            <person name="Liu W."/>
            <person name="Song Y."/>
            <person name="Salvetti E."/>
            <person name="Wrobel A."/>
            <person name="Rasinkangas P."/>
            <person name="Parkhill J."/>
            <person name="Rea M.C."/>
            <person name="O'Sullivan O."/>
            <person name="Ritari J."/>
            <person name="Douillard F.P."/>
            <person name="Paul Ross R."/>
            <person name="Yang R."/>
            <person name="Briner A.E."/>
            <person name="Felis G.E."/>
            <person name="de Vos W.M."/>
            <person name="Barrangou R."/>
            <person name="Klaenhammer T.R."/>
            <person name="Caufield P.W."/>
            <person name="Cui Y."/>
            <person name="Zhang H."/>
            <person name="O'Toole P.W."/>
        </authorList>
    </citation>
    <scope>NUCLEOTIDE SEQUENCE [LARGE SCALE GENOMIC DNA]</scope>
    <source>
        <strain evidence="11 12">DSM 18382</strain>
    </source>
</reference>
<evidence type="ECO:0000256" key="6">
    <source>
        <dbReference type="ARBA" id="ARBA00023163"/>
    </source>
</evidence>
<dbReference type="FunFam" id="1.10.10.10:FF:000018">
    <property type="entry name" value="DNA-binding response regulator ResD"/>
    <property type="match status" value="1"/>
</dbReference>
<dbReference type="GO" id="GO:0032993">
    <property type="term" value="C:protein-DNA complex"/>
    <property type="evidence" value="ECO:0007669"/>
    <property type="project" value="TreeGrafter"/>
</dbReference>
<dbReference type="AlphaFoldDB" id="A0A0R1VZ02"/>
<dbReference type="Gene3D" id="1.10.10.10">
    <property type="entry name" value="Winged helix-like DNA-binding domain superfamily/Winged helix DNA-binding domain"/>
    <property type="match status" value="1"/>
</dbReference>
<dbReference type="GO" id="GO:0005829">
    <property type="term" value="C:cytosol"/>
    <property type="evidence" value="ECO:0007669"/>
    <property type="project" value="TreeGrafter"/>
</dbReference>
<dbReference type="OrthoDB" id="9790442at2"/>
<evidence type="ECO:0000256" key="1">
    <source>
        <dbReference type="ARBA" id="ARBA00022553"/>
    </source>
</evidence>
<dbReference type="InterPro" id="IPR011006">
    <property type="entry name" value="CheY-like_superfamily"/>
</dbReference>
<evidence type="ECO:0000256" key="7">
    <source>
        <dbReference type="PROSITE-ProRule" id="PRU00169"/>
    </source>
</evidence>
<dbReference type="SMART" id="SM00448">
    <property type="entry name" value="REC"/>
    <property type="match status" value="1"/>
</dbReference>
<dbReference type="InterPro" id="IPR036388">
    <property type="entry name" value="WH-like_DNA-bd_sf"/>
</dbReference>
<evidence type="ECO:0000313" key="12">
    <source>
        <dbReference type="Proteomes" id="UP000051966"/>
    </source>
</evidence>
<dbReference type="PATRIC" id="fig|1423743.5.peg.2109"/>
<gene>
    <name evidence="11" type="ORF">FD41_GL002049</name>
</gene>
<dbReference type="FunFam" id="3.40.50.2300:FF:000001">
    <property type="entry name" value="DNA-binding response regulator PhoB"/>
    <property type="match status" value="1"/>
</dbReference>
<dbReference type="Gene3D" id="6.10.250.690">
    <property type="match status" value="1"/>
</dbReference>
<dbReference type="InterPro" id="IPR001789">
    <property type="entry name" value="Sig_transdc_resp-reg_receiver"/>
</dbReference>
<dbReference type="PROSITE" id="PS50110">
    <property type="entry name" value="RESPONSE_REGULATORY"/>
    <property type="match status" value="1"/>
</dbReference>
<dbReference type="InterPro" id="IPR001867">
    <property type="entry name" value="OmpR/PhoB-type_DNA-bd"/>
</dbReference>
<dbReference type="GO" id="GO:0000156">
    <property type="term" value="F:phosphorelay response regulator activity"/>
    <property type="evidence" value="ECO:0007669"/>
    <property type="project" value="TreeGrafter"/>
</dbReference>
<keyword evidence="2" id="KW-0902">Two-component regulatory system</keyword>
<dbReference type="Gene3D" id="3.40.50.2300">
    <property type="match status" value="1"/>
</dbReference>
<dbReference type="SUPFAM" id="SSF52172">
    <property type="entry name" value="CheY-like"/>
    <property type="match status" value="1"/>
</dbReference>
<evidence type="ECO:0000256" key="2">
    <source>
        <dbReference type="ARBA" id="ARBA00023012"/>
    </source>
</evidence>
<evidence type="ECO:0000256" key="4">
    <source>
        <dbReference type="ARBA" id="ARBA00023125"/>
    </source>
</evidence>
<keyword evidence="3" id="KW-0805">Transcription regulation</keyword>
<keyword evidence="6" id="KW-0804">Transcription</keyword>
<dbReference type="CDD" id="cd00383">
    <property type="entry name" value="trans_reg_C"/>
    <property type="match status" value="1"/>
</dbReference>
<dbReference type="PANTHER" id="PTHR48111">
    <property type="entry name" value="REGULATOR OF RPOS"/>
    <property type="match status" value="1"/>
</dbReference>
<dbReference type="PROSITE" id="PS51755">
    <property type="entry name" value="OMPR_PHOB"/>
    <property type="match status" value="1"/>
</dbReference>
<dbReference type="GO" id="GO:0006355">
    <property type="term" value="P:regulation of DNA-templated transcription"/>
    <property type="evidence" value="ECO:0007669"/>
    <property type="project" value="InterPro"/>
</dbReference>
<dbReference type="PANTHER" id="PTHR48111:SF73">
    <property type="entry name" value="ALKALINE PHOSPHATASE SYNTHESIS TRANSCRIPTIONAL REGULATORY PROTEIN PHOP"/>
    <property type="match status" value="1"/>
</dbReference>
<keyword evidence="12" id="KW-1185">Reference proteome</keyword>
<keyword evidence="4 8" id="KW-0238">DNA-binding</keyword>
<dbReference type="EMBL" id="AZFY01000029">
    <property type="protein sequence ID" value="KRM10762.1"/>
    <property type="molecule type" value="Genomic_DNA"/>
</dbReference>
<evidence type="ECO:0000256" key="8">
    <source>
        <dbReference type="PROSITE-ProRule" id="PRU01091"/>
    </source>
</evidence>
<dbReference type="Pfam" id="PF00072">
    <property type="entry name" value="Response_reg"/>
    <property type="match status" value="1"/>
</dbReference>
<evidence type="ECO:0000256" key="5">
    <source>
        <dbReference type="ARBA" id="ARBA00023159"/>
    </source>
</evidence>
<feature type="modified residue" description="4-aspartylphosphate" evidence="7">
    <location>
        <position position="52"/>
    </location>
</feature>
<dbReference type="SUPFAM" id="SSF46894">
    <property type="entry name" value="C-terminal effector domain of the bipartite response regulators"/>
    <property type="match status" value="1"/>
</dbReference>
<comment type="caution">
    <text evidence="11">The sequence shown here is derived from an EMBL/GenBank/DDBJ whole genome shotgun (WGS) entry which is preliminary data.</text>
</comment>
<feature type="domain" description="Response regulatory" evidence="9">
    <location>
        <begin position="3"/>
        <end position="117"/>
    </location>
</feature>
<keyword evidence="1 7" id="KW-0597">Phosphoprotein</keyword>
<keyword evidence="5" id="KW-0010">Activator</keyword>
<feature type="domain" description="OmpR/PhoB-type" evidence="10">
    <location>
        <begin position="137"/>
        <end position="236"/>
    </location>
</feature>
<feature type="DNA-binding region" description="OmpR/PhoB-type" evidence="8">
    <location>
        <begin position="137"/>
        <end position="236"/>
    </location>
</feature>
<dbReference type="InterPro" id="IPR039420">
    <property type="entry name" value="WalR-like"/>
</dbReference>
<dbReference type="Pfam" id="PF00486">
    <property type="entry name" value="Trans_reg_C"/>
    <property type="match status" value="1"/>
</dbReference>
<evidence type="ECO:0000259" key="10">
    <source>
        <dbReference type="PROSITE" id="PS51755"/>
    </source>
</evidence>
<dbReference type="Proteomes" id="UP000051966">
    <property type="component" value="Unassembled WGS sequence"/>
</dbReference>